<dbReference type="EMBL" id="JAERRB010000001">
    <property type="protein sequence ID" value="MBL0740085.1"/>
    <property type="molecule type" value="Genomic_DNA"/>
</dbReference>
<dbReference type="PANTHER" id="PTHR36437:SF2">
    <property type="entry name" value="GLYOXALASE_BLEOMYCIN RESISTANCE PROTEIN_DIOXYGENASE"/>
    <property type="match status" value="1"/>
</dbReference>
<dbReference type="Proteomes" id="UP000613030">
    <property type="component" value="Unassembled WGS sequence"/>
</dbReference>
<dbReference type="PROSITE" id="PS51819">
    <property type="entry name" value="VOC"/>
    <property type="match status" value="1"/>
</dbReference>
<accession>A0ABS1KKT8</accession>
<protein>
    <submittedName>
        <fullName evidence="2">VOC family protein</fullName>
    </submittedName>
</protein>
<sequence length="138" mass="15575">METALQQDVKITLGRVVVLVDDYDEAFNFYKNALNARKIFDQVLPDGQRYLHIGFEENATSGIWFLQASTPGEKSRVGKQTEGQPLFVLYTNALEPVHLQLQACAARIVKPPVVGDDFTFLQFQDLYGNEIVLVQSRP</sequence>
<proteinExistence type="predicted"/>
<dbReference type="Gene3D" id="3.10.180.10">
    <property type="entry name" value="2,3-Dihydroxybiphenyl 1,2-Dioxygenase, domain 1"/>
    <property type="match status" value="1"/>
</dbReference>
<dbReference type="Pfam" id="PF00903">
    <property type="entry name" value="Glyoxalase"/>
    <property type="match status" value="1"/>
</dbReference>
<feature type="domain" description="VOC" evidence="1">
    <location>
        <begin position="12"/>
        <end position="136"/>
    </location>
</feature>
<evidence type="ECO:0000313" key="2">
    <source>
        <dbReference type="EMBL" id="MBL0740085.1"/>
    </source>
</evidence>
<organism evidence="2 3">
    <name type="scientific">Chryseolinea lacunae</name>
    <dbReference type="NCBI Taxonomy" id="2801331"/>
    <lineage>
        <taxon>Bacteria</taxon>
        <taxon>Pseudomonadati</taxon>
        <taxon>Bacteroidota</taxon>
        <taxon>Cytophagia</taxon>
        <taxon>Cytophagales</taxon>
        <taxon>Fulvivirgaceae</taxon>
        <taxon>Chryseolinea</taxon>
    </lineage>
</organism>
<comment type="caution">
    <text evidence="2">The sequence shown here is derived from an EMBL/GenBank/DDBJ whole genome shotgun (WGS) entry which is preliminary data.</text>
</comment>
<evidence type="ECO:0000313" key="3">
    <source>
        <dbReference type="Proteomes" id="UP000613030"/>
    </source>
</evidence>
<evidence type="ECO:0000259" key="1">
    <source>
        <dbReference type="PROSITE" id="PS51819"/>
    </source>
</evidence>
<dbReference type="PANTHER" id="PTHR36437">
    <property type="entry name" value="GLYOXALASE/BLEOMYCIN RESISTANCE PROTEIN/DIOXYGENASE"/>
    <property type="match status" value="1"/>
</dbReference>
<gene>
    <name evidence="2" type="ORF">JI741_02590</name>
</gene>
<name>A0ABS1KKT8_9BACT</name>
<reference evidence="2 3" key="1">
    <citation type="submission" date="2021-01" db="EMBL/GenBank/DDBJ databases">
        <title>Chryseolinea sp. Jin1 Genome sequencing and assembly.</title>
        <authorList>
            <person name="Kim I."/>
        </authorList>
    </citation>
    <scope>NUCLEOTIDE SEQUENCE [LARGE SCALE GENOMIC DNA]</scope>
    <source>
        <strain evidence="2 3">Jin1</strain>
    </source>
</reference>
<dbReference type="InterPro" id="IPR004360">
    <property type="entry name" value="Glyas_Fos-R_dOase_dom"/>
</dbReference>
<dbReference type="InterPro" id="IPR037523">
    <property type="entry name" value="VOC_core"/>
</dbReference>
<dbReference type="RefSeq" id="WP_202007097.1">
    <property type="nucleotide sequence ID" value="NZ_JAERRB010000001.1"/>
</dbReference>
<dbReference type="SUPFAM" id="SSF54593">
    <property type="entry name" value="Glyoxalase/Bleomycin resistance protein/Dihydroxybiphenyl dioxygenase"/>
    <property type="match status" value="1"/>
</dbReference>
<keyword evidence="3" id="KW-1185">Reference proteome</keyword>
<dbReference type="InterPro" id="IPR029068">
    <property type="entry name" value="Glyas_Bleomycin-R_OHBP_Dase"/>
</dbReference>